<evidence type="ECO:0000256" key="6">
    <source>
        <dbReference type="ARBA" id="ARBA00023136"/>
    </source>
</evidence>
<dbReference type="EMBL" id="CAJNOC010004547">
    <property type="protein sequence ID" value="CAF1025486.1"/>
    <property type="molecule type" value="Genomic_DNA"/>
</dbReference>
<dbReference type="Gene3D" id="1.20.1070.10">
    <property type="entry name" value="Rhodopsin 7-helix transmembrane proteins"/>
    <property type="match status" value="1"/>
</dbReference>
<evidence type="ECO:0000256" key="10">
    <source>
        <dbReference type="SAM" id="Phobius"/>
    </source>
</evidence>
<dbReference type="PRINTS" id="PR00237">
    <property type="entry name" value="GPCRRHODOPSN"/>
</dbReference>
<evidence type="ECO:0000256" key="2">
    <source>
        <dbReference type="ARBA" id="ARBA00022475"/>
    </source>
</evidence>
<proteinExistence type="inferred from homology"/>
<protein>
    <recommendedName>
        <fullName evidence="11">G-protein coupled receptors family 1 profile domain-containing protein</fullName>
    </recommendedName>
</protein>
<comment type="similarity">
    <text evidence="9">Belongs to the G-protein coupled receptor 1 family.</text>
</comment>
<accession>A0A814IMM4</accession>
<dbReference type="PROSITE" id="PS50262">
    <property type="entry name" value="G_PROTEIN_RECEP_F1_2"/>
    <property type="match status" value="1"/>
</dbReference>
<dbReference type="InterPro" id="IPR017452">
    <property type="entry name" value="GPCR_Rhodpsn_7TM"/>
</dbReference>
<evidence type="ECO:0000256" key="5">
    <source>
        <dbReference type="ARBA" id="ARBA00023040"/>
    </source>
</evidence>
<organism evidence="12 13">
    <name type="scientific">Brachionus calyciflorus</name>
    <dbReference type="NCBI Taxonomy" id="104777"/>
    <lineage>
        <taxon>Eukaryota</taxon>
        <taxon>Metazoa</taxon>
        <taxon>Spiralia</taxon>
        <taxon>Gnathifera</taxon>
        <taxon>Rotifera</taxon>
        <taxon>Eurotatoria</taxon>
        <taxon>Monogononta</taxon>
        <taxon>Pseudotrocha</taxon>
        <taxon>Ploima</taxon>
        <taxon>Brachionidae</taxon>
        <taxon>Brachionus</taxon>
    </lineage>
</organism>
<dbReference type="PANTHER" id="PTHR24248:SF66">
    <property type="entry name" value="OCTOPAMINE RECEPTOR BETA-3R"/>
    <property type="match status" value="1"/>
</dbReference>
<keyword evidence="2" id="KW-1003">Cell membrane</keyword>
<keyword evidence="3 9" id="KW-0812">Transmembrane</keyword>
<dbReference type="Pfam" id="PF00001">
    <property type="entry name" value="7tm_1"/>
    <property type="match status" value="1"/>
</dbReference>
<dbReference type="GO" id="GO:0005886">
    <property type="term" value="C:plasma membrane"/>
    <property type="evidence" value="ECO:0007669"/>
    <property type="project" value="UniProtKB-SubCell"/>
</dbReference>
<feature type="transmembrane region" description="Helical" evidence="10">
    <location>
        <begin position="116"/>
        <end position="141"/>
    </location>
</feature>
<evidence type="ECO:0000256" key="8">
    <source>
        <dbReference type="ARBA" id="ARBA00023224"/>
    </source>
</evidence>
<evidence type="ECO:0000259" key="11">
    <source>
        <dbReference type="PROSITE" id="PS50262"/>
    </source>
</evidence>
<sequence length="268" mass="31696">MTPNAIQLLSGKWFFKSFLCKFWFASDVLFSTASILHLCCISIDRYLSVSDRYAFSYNAEDAGSWRVRLMIGGCWVTSALLSFIPIFTGIYTTQEQLNIIHSLDYTNGHCAFKVNLWYRFLSSFISFWMPCVALVIFYKLLIKKAYTVEKRFQREDSTIESLKIWKSEFRLIRTLGFVISVFVLCWFFFFLRYTLLLEDVLFWIGYFNSMVNPFLYNYTNQEFRRAFKSLWFGGRNFRSGSSASYQSRKTTIDYSNQIQRFLSSNTQI</sequence>
<comment type="caution">
    <text evidence="12">The sequence shown here is derived from an EMBL/GenBank/DDBJ whole genome shotgun (WGS) entry which is preliminary data.</text>
</comment>
<reference evidence="12" key="1">
    <citation type="submission" date="2021-02" db="EMBL/GenBank/DDBJ databases">
        <authorList>
            <person name="Nowell W R."/>
        </authorList>
    </citation>
    <scope>NUCLEOTIDE SEQUENCE</scope>
    <source>
        <strain evidence="12">Ploen Becks lab</strain>
    </source>
</reference>
<dbReference type="AlphaFoldDB" id="A0A814IMM4"/>
<keyword evidence="4 10" id="KW-1133">Transmembrane helix</keyword>
<evidence type="ECO:0000256" key="1">
    <source>
        <dbReference type="ARBA" id="ARBA00004651"/>
    </source>
</evidence>
<feature type="transmembrane region" description="Helical" evidence="10">
    <location>
        <begin position="67"/>
        <end position="87"/>
    </location>
</feature>
<gene>
    <name evidence="12" type="ORF">OXX778_LOCUS17596</name>
</gene>
<feature type="domain" description="G-protein coupled receptors family 1 profile" evidence="11">
    <location>
        <begin position="1"/>
        <end position="216"/>
    </location>
</feature>
<evidence type="ECO:0000256" key="3">
    <source>
        <dbReference type="ARBA" id="ARBA00022692"/>
    </source>
</evidence>
<dbReference type="GO" id="GO:0004993">
    <property type="term" value="F:G protein-coupled serotonin receptor activity"/>
    <property type="evidence" value="ECO:0007669"/>
    <property type="project" value="UniProtKB-ARBA"/>
</dbReference>
<keyword evidence="6 10" id="KW-0472">Membrane</keyword>
<keyword evidence="8 9" id="KW-0807">Transducer</keyword>
<dbReference type="PROSITE" id="PS00237">
    <property type="entry name" value="G_PROTEIN_RECEP_F1_1"/>
    <property type="match status" value="1"/>
</dbReference>
<evidence type="ECO:0000256" key="4">
    <source>
        <dbReference type="ARBA" id="ARBA00022989"/>
    </source>
</evidence>
<keyword evidence="7 9" id="KW-0675">Receptor</keyword>
<evidence type="ECO:0000313" key="12">
    <source>
        <dbReference type="EMBL" id="CAF1025486.1"/>
    </source>
</evidence>
<name>A0A814IMM4_9BILA</name>
<feature type="transmembrane region" description="Helical" evidence="10">
    <location>
        <begin position="171"/>
        <end position="194"/>
    </location>
</feature>
<feature type="transmembrane region" description="Helical" evidence="10">
    <location>
        <begin position="200"/>
        <end position="218"/>
    </location>
</feature>
<evidence type="ECO:0000256" key="7">
    <source>
        <dbReference type="ARBA" id="ARBA00023170"/>
    </source>
</evidence>
<dbReference type="OrthoDB" id="5957871at2759"/>
<keyword evidence="13" id="KW-1185">Reference proteome</keyword>
<dbReference type="Proteomes" id="UP000663879">
    <property type="component" value="Unassembled WGS sequence"/>
</dbReference>
<evidence type="ECO:0000256" key="9">
    <source>
        <dbReference type="RuleBase" id="RU000688"/>
    </source>
</evidence>
<evidence type="ECO:0000313" key="13">
    <source>
        <dbReference type="Proteomes" id="UP000663879"/>
    </source>
</evidence>
<dbReference type="InterPro" id="IPR000276">
    <property type="entry name" value="GPCR_Rhodpsn"/>
</dbReference>
<dbReference type="GO" id="GO:0071880">
    <property type="term" value="P:adenylate cyclase-activating adrenergic receptor signaling pathway"/>
    <property type="evidence" value="ECO:0007669"/>
    <property type="project" value="TreeGrafter"/>
</dbReference>
<dbReference type="PANTHER" id="PTHR24248">
    <property type="entry name" value="ADRENERGIC RECEPTOR-RELATED G-PROTEIN COUPLED RECEPTOR"/>
    <property type="match status" value="1"/>
</dbReference>
<dbReference type="GO" id="GO:0043410">
    <property type="term" value="P:positive regulation of MAPK cascade"/>
    <property type="evidence" value="ECO:0007669"/>
    <property type="project" value="TreeGrafter"/>
</dbReference>
<keyword evidence="5 9" id="KW-0297">G-protein coupled receptor</keyword>
<dbReference type="SUPFAM" id="SSF81321">
    <property type="entry name" value="Family A G protein-coupled receptor-like"/>
    <property type="match status" value="1"/>
</dbReference>
<comment type="subcellular location">
    <subcellularLocation>
        <location evidence="1">Cell membrane</location>
        <topology evidence="1">Multi-pass membrane protein</topology>
    </subcellularLocation>
</comment>